<feature type="compositionally biased region" description="Basic and acidic residues" evidence="9">
    <location>
        <begin position="227"/>
        <end position="246"/>
    </location>
</feature>
<feature type="non-terminal residue" evidence="10">
    <location>
        <position position="1"/>
    </location>
</feature>
<dbReference type="PANTHER" id="PTHR45944">
    <property type="entry name" value="SCHNURRI, ISOFORM F"/>
    <property type="match status" value="1"/>
</dbReference>
<proteinExistence type="predicted"/>
<keyword evidence="11" id="KW-1185">Reference proteome</keyword>
<keyword evidence="3" id="KW-0677">Repeat</keyword>
<keyword evidence="2" id="KW-0479">Metal-binding</keyword>
<dbReference type="Proteomes" id="UP001529510">
    <property type="component" value="Unassembled WGS sequence"/>
</dbReference>
<keyword evidence="8" id="KW-0539">Nucleus</keyword>
<evidence type="ECO:0000256" key="3">
    <source>
        <dbReference type="ARBA" id="ARBA00022737"/>
    </source>
</evidence>
<feature type="non-terminal residue" evidence="10">
    <location>
        <position position="246"/>
    </location>
</feature>
<dbReference type="EMBL" id="JAMKFB020000020">
    <property type="protein sequence ID" value="KAL0164901.1"/>
    <property type="molecule type" value="Genomic_DNA"/>
</dbReference>
<evidence type="ECO:0000256" key="6">
    <source>
        <dbReference type="ARBA" id="ARBA00023015"/>
    </source>
</evidence>
<organism evidence="10 11">
    <name type="scientific">Cirrhinus mrigala</name>
    <name type="common">Mrigala</name>
    <dbReference type="NCBI Taxonomy" id="683832"/>
    <lineage>
        <taxon>Eukaryota</taxon>
        <taxon>Metazoa</taxon>
        <taxon>Chordata</taxon>
        <taxon>Craniata</taxon>
        <taxon>Vertebrata</taxon>
        <taxon>Euteleostomi</taxon>
        <taxon>Actinopterygii</taxon>
        <taxon>Neopterygii</taxon>
        <taxon>Teleostei</taxon>
        <taxon>Ostariophysi</taxon>
        <taxon>Cypriniformes</taxon>
        <taxon>Cyprinidae</taxon>
        <taxon>Labeoninae</taxon>
        <taxon>Labeonini</taxon>
        <taxon>Cirrhinus</taxon>
    </lineage>
</organism>
<reference evidence="10 11" key="1">
    <citation type="submission" date="2024-05" db="EMBL/GenBank/DDBJ databases">
        <title>Genome sequencing and assembly of Indian major carp, Cirrhinus mrigala (Hamilton, 1822).</title>
        <authorList>
            <person name="Mohindra V."/>
            <person name="Chowdhury L.M."/>
            <person name="Lal K."/>
            <person name="Jena J.K."/>
        </authorList>
    </citation>
    <scope>NUCLEOTIDE SEQUENCE [LARGE SCALE GENOMIC DNA]</scope>
    <source>
        <strain evidence="10">CM1030</strain>
        <tissue evidence="10">Blood</tissue>
    </source>
</reference>
<accession>A0ABD0NVB2</accession>
<evidence type="ECO:0000313" key="11">
    <source>
        <dbReference type="Proteomes" id="UP001529510"/>
    </source>
</evidence>
<comment type="caution">
    <text evidence="10">The sequence shown here is derived from an EMBL/GenBank/DDBJ whole genome shotgun (WGS) entry which is preliminary data.</text>
</comment>
<name>A0ABD0NVB2_CIRMR</name>
<feature type="compositionally biased region" description="Basic and acidic residues" evidence="9">
    <location>
        <begin position="112"/>
        <end position="128"/>
    </location>
</feature>
<gene>
    <name evidence="10" type="ORF">M9458_040654</name>
</gene>
<keyword evidence="7" id="KW-0804">Transcription</keyword>
<evidence type="ECO:0000256" key="8">
    <source>
        <dbReference type="ARBA" id="ARBA00023242"/>
    </source>
</evidence>
<dbReference type="AlphaFoldDB" id="A0ABD0NVB2"/>
<feature type="compositionally biased region" description="Low complexity" evidence="9">
    <location>
        <begin position="102"/>
        <end position="111"/>
    </location>
</feature>
<feature type="region of interest" description="Disordered" evidence="9">
    <location>
        <begin position="185"/>
        <end position="246"/>
    </location>
</feature>
<comment type="subcellular location">
    <subcellularLocation>
        <location evidence="1">Nucleus</location>
    </subcellularLocation>
</comment>
<feature type="region of interest" description="Disordered" evidence="9">
    <location>
        <begin position="50"/>
        <end position="128"/>
    </location>
</feature>
<evidence type="ECO:0000256" key="7">
    <source>
        <dbReference type="ARBA" id="ARBA00023163"/>
    </source>
</evidence>
<evidence type="ECO:0000313" key="10">
    <source>
        <dbReference type="EMBL" id="KAL0164901.1"/>
    </source>
</evidence>
<keyword evidence="5" id="KW-0862">Zinc</keyword>
<evidence type="ECO:0000256" key="5">
    <source>
        <dbReference type="ARBA" id="ARBA00022833"/>
    </source>
</evidence>
<keyword evidence="6" id="KW-0805">Transcription regulation</keyword>
<evidence type="ECO:0000256" key="2">
    <source>
        <dbReference type="ARBA" id="ARBA00022723"/>
    </source>
</evidence>
<dbReference type="InterPro" id="IPR051969">
    <property type="entry name" value="Zinc-finger_DNA-bd_regulators"/>
</dbReference>
<evidence type="ECO:0000256" key="4">
    <source>
        <dbReference type="ARBA" id="ARBA00022771"/>
    </source>
</evidence>
<sequence length="246" mass="26542">LQGDARNADAPSVHQGLFSHLPLHSQQQIRTPFSMIPIGGIQMVHSVPTSVTGHVHPSRLPLQKSTSEESSTSEVSFHITEGRGPNDRGPEDSPQSHEKSTSPKAASPSSQKSREDSADMSDKESKQEECIQTCTKAIASLCIASEENAEKSTVLIEPYHQHTLSHSPAAQQDCAPRAQHYCSSEISHPLHSRAESSVSATSKTPTASHPTLYNTETAERVSGQQGRGERPATIKKGKDLKDAINN</sequence>
<dbReference type="GO" id="GO:0005634">
    <property type="term" value="C:nucleus"/>
    <property type="evidence" value="ECO:0007669"/>
    <property type="project" value="UniProtKB-SubCell"/>
</dbReference>
<evidence type="ECO:0000256" key="9">
    <source>
        <dbReference type="SAM" id="MobiDB-lite"/>
    </source>
</evidence>
<dbReference type="GO" id="GO:0008270">
    <property type="term" value="F:zinc ion binding"/>
    <property type="evidence" value="ECO:0007669"/>
    <property type="project" value="UniProtKB-KW"/>
</dbReference>
<feature type="compositionally biased region" description="Basic and acidic residues" evidence="9">
    <location>
        <begin position="80"/>
        <end position="101"/>
    </location>
</feature>
<dbReference type="PANTHER" id="PTHR45944:SF1">
    <property type="entry name" value="TRANSCRIPTION FACTOR HIVEP2"/>
    <property type="match status" value="1"/>
</dbReference>
<evidence type="ECO:0000256" key="1">
    <source>
        <dbReference type="ARBA" id="ARBA00004123"/>
    </source>
</evidence>
<protein>
    <submittedName>
        <fullName evidence="10">Uncharacterized protein</fullName>
    </submittedName>
</protein>
<feature type="compositionally biased region" description="Polar residues" evidence="9">
    <location>
        <begin position="195"/>
        <end position="216"/>
    </location>
</feature>
<keyword evidence="4" id="KW-0863">Zinc-finger</keyword>